<evidence type="ECO:0000256" key="10">
    <source>
        <dbReference type="HAMAP-Rule" id="MF_00115"/>
    </source>
</evidence>
<accession>A0A1V9ELP3</accession>
<dbReference type="EMBL" id="LVXG01000023">
    <property type="protein sequence ID" value="OQP47068.1"/>
    <property type="molecule type" value="Genomic_DNA"/>
</dbReference>
<evidence type="ECO:0000256" key="2">
    <source>
        <dbReference type="ARBA" id="ARBA00007254"/>
    </source>
</evidence>
<sequence>MGMMKEFKEFAMKGNVVDLAIGVIIGAAFSKIVSSLVDDVITPLLLKPALDAANLQDLDKLVIMGTVKVGVFLSAILNFIIVAFILFLIVKGINRFKKKEEAAPTVTPEDIILLREIRDALKK</sequence>
<dbReference type="SUPFAM" id="SSF81330">
    <property type="entry name" value="Gated mechanosensitive channel"/>
    <property type="match status" value="1"/>
</dbReference>
<evidence type="ECO:0000256" key="1">
    <source>
        <dbReference type="ARBA" id="ARBA00004651"/>
    </source>
</evidence>
<dbReference type="GO" id="GO:0005886">
    <property type="term" value="C:plasma membrane"/>
    <property type="evidence" value="ECO:0007669"/>
    <property type="project" value="UniProtKB-SubCell"/>
</dbReference>
<dbReference type="AlphaFoldDB" id="A0A1V9ELP3"/>
<dbReference type="Proteomes" id="UP000192610">
    <property type="component" value="Unassembled WGS sequence"/>
</dbReference>
<dbReference type="InterPro" id="IPR001185">
    <property type="entry name" value="MS_channel"/>
</dbReference>
<comment type="caution">
    <text evidence="11">The sequence shown here is derived from an EMBL/GenBank/DDBJ whole genome shotgun (WGS) entry which is preliminary data.</text>
</comment>
<evidence type="ECO:0000256" key="4">
    <source>
        <dbReference type="ARBA" id="ARBA00022475"/>
    </source>
</evidence>
<name>A0A1V9ELP3_9BACT</name>
<gene>
    <name evidence="10" type="primary">mscL</name>
    <name evidence="11" type="ORF">A4H97_06005</name>
</gene>
<comment type="function">
    <text evidence="10">Channel that opens in response to stretch forces in the membrane lipid bilayer. May participate in the regulation of osmotic pressure changes within the cell.</text>
</comment>
<dbReference type="PANTHER" id="PTHR30266:SF2">
    <property type="entry name" value="LARGE-CONDUCTANCE MECHANOSENSITIVE CHANNEL"/>
    <property type="match status" value="1"/>
</dbReference>
<comment type="subcellular location">
    <subcellularLocation>
        <location evidence="1 10">Cell membrane</location>
        <topology evidence="1 10">Multi-pass membrane protein</topology>
    </subcellularLocation>
</comment>
<keyword evidence="5 10" id="KW-0812">Transmembrane</keyword>
<dbReference type="PROSITE" id="PS01327">
    <property type="entry name" value="MSCL"/>
    <property type="match status" value="1"/>
</dbReference>
<dbReference type="Pfam" id="PF01741">
    <property type="entry name" value="MscL"/>
    <property type="match status" value="1"/>
</dbReference>
<comment type="similarity">
    <text evidence="2 10">Belongs to the MscL family.</text>
</comment>
<feature type="transmembrane region" description="Helical" evidence="10">
    <location>
        <begin position="69"/>
        <end position="90"/>
    </location>
</feature>
<dbReference type="PRINTS" id="PR01264">
    <property type="entry name" value="MECHCHANNEL"/>
</dbReference>
<evidence type="ECO:0000256" key="6">
    <source>
        <dbReference type="ARBA" id="ARBA00022989"/>
    </source>
</evidence>
<evidence type="ECO:0000256" key="5">
    <source>
        <dbReference type="ARBA" id="ARBA00022692"/>
    </source>
</evidence>
<evidence type="ECO:0000256" key="3">
    <source>
        <dbReference type="ARBA" id="ARBA00022448"/>
    </source>
</evidence>
<keyword evidence="8 10" id="KW-0472">Membrane</keyword>
<keyword evidence="7 10" id="KW-0406">Ion transport</keyword>
<dbReference type="InterPro" id="IPR037673">
    <property type="entry name" value="MSC/AndL"/>
</dbReference>
<dbReference type="InterPro" id="IPR019823">
    <property type="entry name" value="Mechanosensitive_channel_CS"/>
</dbReference>
<evidence type="ECO:0000313" key="11">
    <source>
        <dbReference type="EMBL" id="OQP47068.1"/>
    </source>
</evidence>
<dbReference type="HAMAP" id="MF_00115">
    <property type="entry name" value="MscL"/>
    <property type="match status" value="1"/>
</dbReference>
<evidence type="ECO:0000313" key="12">
    <source>
        <dbReference type="Proteomes" id="UP000192610"/>
    </source>
</evidence>
<dbReference type="GO" id="GO:0008381">
    <property type="term" value="F:mechanosensitive monoatomic ion channel activity"/>
    <property type="evidence" value="ECO:0007669"/>
    <property type="project" value="UniProtKB-UniRule"/>
</dbReference>
<keyword evidence="4 10" id="KW-1003">Cell membrane</keyword>
<evidence type="ECO:0000256" key="7">
    <source>
        <dbReference type="ARBA" id="ARBA00023065"/>
    </source>
</evidence>
<keyword evidence="6 10" id="KW-1133">Transmembrane helix</keyword>
<keyword evidence="3 10" id="KW-0813">Transport</keyword>
<proteinExistence type="inferred from homology"/>
<evidence type="ECO:0000256" key="9">
    <source>
        <dbReference type="ARBA" id="ARBA00023303"/>
    </source>
</evidence>
<comment type="subunit">
    <text evidence="10">Homopentamer.</text>
</comment>
<dbReference type="NCBIfam" id="TIGR00220">
    <property type="entry name" value="mscL"/>
    <property type="match status" value="1"/>
</dbReference>
<keyword evidence="12" id="KW-1185">Reference proteome</keyword>
<organism evidence="11 12">
    <name type="scientific">Niastella yeongjuensis</name>
    <dbReference type="NCBI Taxonomy" id="354355"/>
    <lineage>
        <taxon>Bacteria</taxon>
        <taxon>Pseudomonadati</taxon>
        <taxon>Bacteroidota</taxon>
        <taxon>Chitinophagia</taxon>
        <taxon>Chitinophagales</taxon>
        <taxon>Chitinophagaceae</taxon>
        <taxon>Niastella</taxon>
    </lineage>
</organism>
<dbReference type="Gene3D" id="1.10.1200.120">
    <property type="entry name" value="Large-conductance mechanosensitive channel, MscL, domain 1"/>
    <property type="match status" value="1"/>
</dbReference>
<keyword evidence="9 10" id="KW-0407">Ion channel</keyword>
<comment type="caution">
    <text evidence="10">Lacks conserved residue(s) required for the propagation of feature annotation.</text>
</comment>
<dbReference type="STRING" id="354355.SAMN05660816_01228"/>
<dbReference type="OrthoDB" id="9810350at2"/>
<protein>
    <recommendedName>
        <fullName evidence="10">Large-conductance mechanosensitive channel</fullName>
    </recommendedName>
</protein>
<reference evidence="12" key="1">
    <citation type="submission" date="2016-04" db="EMBL/GenBank/DDBJ databases">
        <authorList>
            <person name="Chen L."/>
            <person name="Zhuang W."/>
            <person name="Wang G."/>
        </authorList>
    </citation>
    <scope>NUCLEOTIDE SEQUENCE [LARGE SCALE GENOMIC DNA]</scope>
    <source>
        <strain evidence="12">17621</strain>
    </source>
</reference>
<dbReference type="PANTHER" id="PTHR30266">
    <property type="entry name" value="MECHANOSENSITIVE CHANNEL MSCL"/>
    <property type="match status" value="1"/>
</dbReference>
<evidence type="ECO:0000256" key="8">
    <source>
        <dbReference type="ARBA" id="ARBA00023136"/>
    </source>
</evidence>
<dbReference type="InterPro" id="IPR036019">
    <property type="entry name" value="MscL_channel"/>
</dbReference>